<feature type="transmembrane region" description="Helical" evidence="1">
    <location>
        <begin position="184"/>
        <end position="202"/>
    </location>
</feature>
<dbReference type="OrthoDB" id="8544869at2"/>
<keyword evidence="4" id="KW-1185">Reference proteome</keyword>
<evidence type="ECO:0000313" key="3">
    <source>
        <dbReference type="EMBL" id="SEN73751.1"/>
    </source>
</evidence>
<evidence type="ECO:0000256" key="1">
    <source>
        <dbReference type="SAM" id="Phobius"/>
    </source>
</evidence>
<feature type="domain" description="VanZ-like" evidence="2">
    <location>
        <begin position="258"/>
        <end position="330"/>
    </location>
</feature>
<gene>
    <name evidence="3" type="ORF">SAMN05216333_10143</name>
</gene>
<sequence>MPLFKTNCFLFILLAIATLITHARFEQYVQIGPELQTANWKFRTTESSRVEVTENGLSLFSSDAKTGASALQQLPMVKPGTVLLVSADMRCTNVMAGIPPWNSARLLLAQNDGKKDRWDLPHAAIALTGTHDWKNYRKVFTIAPGIQNIWLTAQLSQSTGSLQIKNMRVYPVYENPDYKWVRDIILLAWGGYFLLFTGSFLFMDKKNILARFLLVSAFTAIIAGTTLPGDMKNQVSNEVKIQIDAESESFKTVIPWDLSKVWHLGFFFLFGLILSVMMKKELILQTITIILLLAGGTEIAQLFIEGRTPLVSDFFIDAAGGVTGMILIRAFVSNQHENKAAA</sequence>
<keyword evidence="1" id="KW-0472">Membrane</keyword>
<dbReference type="Proteomes" id="UP000198814">
    <property type="component" value="Unassembled WGS sequence"/>
</dbReference>
<feature type="transmembrane region" description="Helical" evidence="1">
    <location>
        <begin position="261"/>
        <end position="277"/>
    </location>
</feature>
<keyword evidence="1" id="KW-0812">Transmembrane</keyword>
<evidence type="ECO:0000313" key="4">
    <source>
        <dbReference type="Proteomes" id="UP000198814"/>
    </source>
</evidence>
<protein>
    <submittedName>
        <fullName evidence="3">Carbohydrate binding domain-containing protein</fullName>
    </submittedName>
</protein>
<dbReference type="RefSeq" id="WP_090315177.1">
    <property type="nucleotide sequence ID" value="NZ_FNOE01000001.1"/>
</dbReference>
<dbReference type="NCBIfam" id="NF037970">
    <property type="entry name" value="vanZ_1"/>
    <property type="match status" value="1"/>
</dbReference>
<feature type="transmembrane region" description="Helical" evidence="1">
    <location>
        <begin position="282"/>
        <end position="304"/>
    </location>
</feature>
<dbReference type="Pfam" id="PF04892">
    <property type="entry name" value="VanZ"/>
    <property type="match status" value="1"/>
</dbReference>
<dbReference type="Gene3D" id="2.60.120.260">
    <property type="entry name" value="Galactose-binding domain-like"/>
    <property type="match status" value="1"/>
</dbReference>
<proteinExistence type="predicted"/>
<feature type="transmembrane region" description="Helical" evidence="1">
    <location>
        <begin position="310"/>
        <end position="332"/>
    </location>
</feature>
<keyword evidence="1" id="KW-1133">Transmembrane helix</keyword>
<dbReference type="InterPro" id="IPR006976">
    <property type="entry name" value="VanZ-like"/>
</dbReference>
<dbReference type="AlphaFoldDB" id="A0A1H8IZ75"/>
<dbReference type="EMBL" id="FODO01000001">
    <property type="protein sequence ID" value="SEN73751.1"/>
    <property type="molecule type" value="Genomic_DNA"/>
</dbReference>
<feature type="transmembrane region" description="Helical" evidence="1">
    <location>
        <begin position="209"/>
        <end position="227"/>
    </location>
</feature>
<name>A0A1H8IZ75_9PROT</name>
<accession>A0A1H8IZ75</accession>
<organism evidence="3 4">
    <name type="scientific">Nitrosomonas oligotropha</name>
    <dbReference type="NCBI Taxonomy" id="42354"/>
    <lineage>
        <taxon>Bacteria</taxon>
        <taxon>Pseudomonadati</taxon>
        <taxon>Pseudomonadota</taxon>
        <taxon>Betaproteobacteria</taxon>
        <taxon>Nitrosomonadales</taxon>
        <taxon>Nitrosomonadaceae</taxon>
        <taxon>Nitrosomonas</taxon>
    </lineage>
</organism>
<reference evidence="4" key="1">
    <citation type="submission" date="2016-10" db="EMBL/GenBank/DDBJ databases">
        <authorList>
            <person name="Varghese N."/>
            <person name="Submissions S."/>
        </authorList>
    </citation>
    <scope>NUCLEOTIDE SEQUENCE [LARGE SCALE GENOMIC DNA]</scope>
    <source>
        <strain evidence="4">Nm76</strain>
    </source>
</reference>
<evidence type="ECO:0000259" key="2">
    <source>
        <dbReference type="Pfam" id="PF04892"/>
    </source>
</evidence>